<keyword evidence="2" id="KW-0732">Signal</keyword>
<reference evidence="3 4" key="1">
    <citation type="submission" date="2020-06" db="EMBL/GenBank/DDBJ databases">
        <title>Sphingomonas hominis sp. nov., a member of the Sphingomonas, isolated from the hair of a 22-year-old girl.</title>
        <authorList>
            <person name="Zhang D.-F."/>
            <person name="Cui X.-W."/>
        </authorList>
    </citation>
    <scope>NUCLEOTIDE SEQUENCE [LARGE SCALE GENOMIC DNA]</scope>
    <source>
        <strain evidence="3 4">HHU CXW</strain>
    </source>
</reference>
<evidence type="ECO:0008006" key="5">
    <source>
        <dbReference type="Google" id="ProtNLM"/>
    </source>
</evidence>
<accession>A0ABX2JI91</accession>
<organism evidence="3 4">
    <name type="scientific">Sphingomonas hominis</name>
    <dbReference type="NCBI Taxonomy" id="2741495"/>
    <lineage>
        <taxon>Bacteria</taxon>
        <taxon>Pseudomonadati</taxon>
        <taxon>Pseudomonadota</taxon>
        <taxon>Alphaproteobacteria</taxon>
        <taxon>Sphingomonadales</taxon>
        <taxon>Sphingomonadaceae</taxon>
        <taxon>Sphingomonas</taxon>
    </lineage>
</organism>
<dbReference type="EMBL" id="JABULH010000001">
    <property type="protein sequence ID" value="NTS64169.1"/>
    <property type="molecule type" value="Genomic_DNA"/>
</dbReference>
<protein>
    <recommendedName>
        <fullName evidence="5">Secreted protein</fullName>
    </recommendedName>
</protein>
<feature type="region of interest" description="Disordered" evidence="1">
    <location>
        <begin position="61"/>
        <end position="81"/>
    </location>
</feature>
<name>A0ABX2JI91_9SPHN</name>
<evidence type="ECO:0000256" key="1">
    <source>
        <dbReference type="SAM" id="MobiDB-lite"/>
    </source>
</evidence>
<evidence type="ECO:0000313" key="3">
    <source>
        <dbReference type="EMBL" id="NTS64169.1"/>
    </source>
</evidence>
<evidence type="ECO:0000256" key="2">
    <source>
        <dbReference type="SAM" id="SignalP"/>
    </source>
</evidence>
<dbReference type="Proteomes" id="UP000621447">
    <property type="component" value="Unassembled WGS sequence"/>
</dbReference>
<feature type="chain" id="PRO_5046168475" description="Secreted protein" evidence="2">
    <location>
        <begin position="28"/>
        <end position="81"/>
    </location>
</feature>
<comment type="caution">
    <text evidence="3">The sequence shown here is derived from an EMBL/GenBank/DDBJ whole genome shotgun (WGS) entry which is preliminary data.</text>
</comment>
<keyword evidence="4" id="KW-1185">Reference proteome</keyword>
<evidence type="ECO:0000313" key="4">
    <source>
        <dbReference type="Proteomes" id="UP000621447"/>
    </source>
</evidence>
<proteinExistence type="predicted"/>
<dbReference type="RefSeq" id="WP_174192218.1">
    <property type="nucleotide sequence ID" value="NZ_JABULH010000001.1"/>
</dbReference>
<gene>
    <name evidence="3" type="ORF">HRV97_03205</name>
</gene>
<sequence length="81" mass="8548">MKSYKNVALAALGAAAALLTTATPSIAQQRWCENKPLYDDDRDVGCGYEGEDPTFKAIIAGEDADQETRTDSAAVAAEPQA</sequence>
<feature type="signal peptide" evidence="2">
    <location>
        <begin position="1"/>
        <end position="27"/>
    </location>
</feature>